<dbReference type="Gene3D" id="1.20.120.160">
    <property type="entry name" value="HPT domain"/>
    <property type="match status" value="1"/>
</dbReference>
<sequence length="580" mass="63575">MMMMHGRWCCAAKGDGLGMNKYQIVFRERLRETRERWANDPDGAPNADVYRLVHSIKGTAAMIGLDDWSETAARLLTELDEEAEKRWTAVELDELLAPFRIGEGEPDAARHLAAAETAVAVSAEAADAVAVRPERYAGDGKPHEPLVLLVDDDVSLLALLKDKLQQAGMHVLATPHAAQAIRLLYESKPDCLVLDVRLEETDGFEVLADVRRQPAFALVPTVMMSASDTKETRIRCYASGADDFAAKPVDPEELVARIGRQLQRSALVRRLVRVDELTGAYKDDMWRPAFRREAEASKRYGVPFSLVCLDIDRFRGINETYGHLDGDALLVAFHDAICASFPGNATLARVGTDRFFAVVPNAGADEALAAAERALRSFAETERKARSGETYRATGSAGIVEAGAASAIGADVDECADAAVRMLLAAKGEGGGRCAVARSVAGERVPARTERIAVVDDDPLLCGMLELQLRGVCGDETDPDIRVFPDGEAFLTDPWHDDPGGCVVVLDRMMPRMNGTEVLRRLRAKPNPGRYYIMMLTGDDDERHIAEAIGSGADDYMTKPFRLEELKSRIRRRLRRADGP</sequence>
<proteinExistence type="predicted"/>
<dbReference type="InterPro" id="IPR000160">
    <property type="entry name" value="GGDEF_dom"/>
</dbReference>
<dbReference type="InterPro" id="IPR039420">
    <property type="entry name" value="WalR-like"/>
</dbReference>
<keyword evidence="1 7" id="KW-0597">Phosphoprotein</keyword>
<feature type="modified residue" description="4-aspartylphosphate" evidence="7">
    <location>
        <position position="507"/>
    </location>
</feature>
<dbReference type="EMBL" id="QJVJ01000010">
    <property type="protein sequence ID" value="PYI52260.1"/>
    <property type="molecule type" value="Genomic_DNA"/>
</dbReference>
<protein>
    <recommendedName>
        <fullName evidence="13">Diguanylate cyclase</fullName>
    </recommendedName>
</protein>
<name>A0A2V5KE50_9BACL</name>
<dbReference type="Gene3D" id="3.30.70.270">
    <property type="match status" value="1"/>
</dbReference>
<dbReference type="Gene3D" id="3.40.50.2300">
    <property type="match status" value="2"/>
</dbReference>
<evidence type="ECO:0000256" key="2">
    <source>
        <dbReference type="ARBA" id="ARBA00023012"/>
    </source>
</evidence>
<keyword evidence="4" id="KW-0238">DNA-binding</keyword>
<dbReference type="SUPFAM" id="SSF52172">
    <property type="entry name" value="CheY-like"/>
    <property type="match status" value="2"/>
</dbReference>
<dbReference type="InterPro" id="IPR011006">
    <property type="entry name" value="CheY-like_superfamily"/>
</dbReference>
<evidence type="ECO:0000256" key="4">
    <source>
        <dbReference type="ARBA" id="ARBA00023125"/>
    </source>
</evidence>
<comment type="caution">
    <text evidence="11">The sequence shown here is derived from an EMBL/GenBank/DDBJ whole genome shotgun (WGS) entry which is preliminary data.</text>
</comment>
<dbReference type="InterPro" id="IPR008207">
    <property type="entry name" value="Sig_transdc_His_kin_Hpt_dom"/>
</dbReference>
<dbReference type="Pfam" id="PF00072">
    <property type="entry name" value="Response_reg"/>
    <property type="match status" value="2"/>
</dbReference>
<organism evidence="11 12">
    <name type="scientific">Paenibacillus flagellatus</name>
    <dbReference type="NCBI Taxonomy" id="2211139"/>
    <lineage>
        <taxon>Bacteria</taxon>
        <taxon>Bacillati</taxon>
        <taxon>Bacillota</taxon>
        <taxon>Bacilli</taxon>
        <taxon>Bacillales</taxon>
        <taxon>Paenibacillaceae</taxon>
        <taxon>Paenibacillus</taxon>
    </lineage>
</organism>
<dbReference type="InterPro" id="IPR029787">
    <property type="entry name" value="Nucleotide_cyclase"/>
</dbReference>
<dbReference type="SUPFAM" id="SSF55073">
    <property type="entry name" value="Nucleotide cyclase"/>
    <property type="match status" value="1"/>
</dbReference>
<evidence type="ECO:0000256" key="1">
    <source>
        <dbReference type="ARBA" id="ARBA00022553"/>
    </source>
</evidence>
<dbReference type="GO" id="GO:0032993">
    <property type="term" value="C:protein-DNA complex"/>
    <property type="evidence" value="ECO:0007669"/>
    <property type="project" value="TreeGrafter"/>
</dbReference>
<feature type="domain" description="HPt" evidence="10">
    <location>
        <begin position="15"/>
        <end position="109"/>
    </location>
</feature>
<dbReference type="Proteomes" id="UP000247476">
    <property type="component" value="Unassembled WGS sequence"/>
</dbReference>
<feature type="modified residue" description="4-aspartylphosphate" evidence="7">
    <location>
        <position position="195"/>
    </location>
</feature>
<dbReference type="PROSITE" id="PS50894">
    <property type="entry name" value="HPT"/>
    <property type="match status" value="1"/>
</dbReference>
<dbReference type="GO" id="GO:0000156">
    <property type="term" value="F:phosphorelay response regulator activity"/>
    <property type="evidence" value="ECO:0007669"/>
    <property type="project" value="TreeGrafter"/>
</dbReference>
<dbReference type="PANTHER" id="PTHR48111">
    <property type="entry name" value="REGULATOR OF RPOS"/>
    <property type="match status" value="1"/>
</dbReference>
<dbReference type="PANTHER" id="PTHR48111:SF1">
    <property type="entry name" value="TWO-COMPONENT RESPONSE REGULATOR ORR33"/>
    <property type="match status" value="1"/>
</dbReference>
<dbReference type="SUPFAM" id="SSF47226">
    <property type="entry name" value="Histidine-containing phosphotransfer domain, HPT domain"/>
    <property type="match status" value="1"/>
</dbReference>
<dbReference type="InterPro" id="IPR043128">
    <property type="entry name" value="Rev_trsase/Diguanyl_cyclase"/>
</dbReference>
<evidence type="ECO:0000313" key="11">
    <source>
        <dbReference type="EMBL" id="PYI52260.1"/>
    </source>
</evidence>
<dbReference type="GO" id="GO:0006355">
    <property type="term" value="P:regulation of DNA-templated transcription"/>
    <property type="evidence" value="ECO:0007669"/>
    <property type="project" value="TreeGrafter"/>
</dbReference>
<dbReference type="GO" id="GO:0000976">
    <property type="term" value="F:transcription cis-regulatory region binding"/>
    <property type="evidence" value="ECO:0007669"/>
    <property type="project" value="TreeGrafter"/>
</dbReference>
<dbReference type="SMART" id="SM00448">
    <property type="entry name" value="REC"/>
    <property type="match status" value="2"/>
</dbReference>
<dbReference type="Pfam" id="PF00990">
    <property type="entry name" value="GGDEF"/>
    <property type="match status" value="1"/>
</dbReference>
<evidence type="ECO:0000256" key="7">
    <source>
        <dbReference type="PROSITE-ProRule" id="PRU00169"/>
    </source>
</evidence>
<keyword evidence="3" id="KW-0805">Transcription regulation</keyword>
<reference evidence="11 12" key="1">
    <citation type="submission" date="2018-05" db="EMBL/GenBank/DDBJ databases">
        <title>Paenibacillus flagellatus sp. nov., isolated from selenium mineral soil.</title>
        <authorList>
            <person name="Dai X."/>
        </authorList>
    </citation>
    <scope>NUCLEOTIDE SEQUENCE [LARGE SCALE GENOMIC DNA]</scope>
    <source>
        <strain evidence="11 12">DXL2</strain>
    </source>
</reference>
<evidence type="ECO:0000259" key="9">
    <source>
        <dbReference type="PROSITE" id="PS50887"/>
    </source>
</evidence>
<evidence type="ECO:0000256" key="5">
    <source>
        <dbReference type="ARBA" id="ARBA00023163"/>
    </source>
</evidence>
<dbReference type="GO" id="GO:0005829">
    <property type="term" value="C:cytosol"/>
    <property type="evidence" value="ECO:0007669"/>
    <property type="project" value="TreeGrafter"/>
</dbReference>
<evidence type="ECO:0000256" key="3">
    <source>
        <dbReference type="ARBA" id="ARBA00023015"/>
    </source>
</evidence>
<evidence type="ECO:0000256" key="6">
    <source>
        <dbReference type="PROSITE-ProRule" id="PRU00110"/>
    </source>
</evidence>
<feature type="domain" description="Response regulatory" evidence="8">
    <location>
        <begin position="451"/>
        <end position="574"/>
    </location>
</feature>
<dbReference type="NCBIfam" id="TIGR00254">
    <property type="entry name" value="GGDEF"/>
    <property type="match status" value="1"/>
</dbReference>
<dbReference type="Pfam" id="PF01627">
    <property type="entry name" value="Hpt"/>
    <property type="match status" value="1"/>
</dbReference>
<evidence type="ECO:0000259" key="8">
    <source>
        <dbReference type="PROSITE" id="PS50110"/>
    </source>
</evidence>
<keyword evidence="5" id="KW-0804">Transcription</keyword>
<dbReference type="AlphaFoldDB" id="A0A2V5KE50"/>
<keyword evidence="2" id="KW-0902">Two-component regulatory system</keyword>
<dbReference type="CDD" id="cd01949">
    <property type="entry name" value="GGDEF"/>
    <property type="match status" value="1"/>
</dbReference>
<dbReference type="PROSITE" id="PS50110">
    <property type="entry name" value="RESPONSE_REGULATORY"/>
    <property type="match status" value="2"/>
</dbReference>
<dbReference type="InterPro" id="IPR036641">
    <property type="entry name" value="HPT_dom_sf"/>
</dbReference>
<feature type="domain" description="GGDEF" evidence="9">
    <location>
        <begin position="302"/>
        <end position="439"/>
    </location>
</feature>
<evidence type="ECO:0000259" key="10">
    <source>
        <dbReference type="PROSITE" id="PS50894"/>
    </source>
</evidence>
<gene>
    <name evidence="11" type="ORF">DLM86_22600</name>
</gene>
<evidence type="ECO:0000313" key="12">
    <source>
        <dbReference type="Proteomes" id="UP000247476"/>
    </source>
</evidence>
<keyword evidence="12" id="KW-1185">Reference proteome</keyword>
<feature type="modified residue" description="Phosphohistidine" evidence="6">
    <location>
        <position position="54"/>
    </location>
</feature>
<dbReference type="SMART" id="SM00267">
    <property type="entry name" value="GGDEF"/>
    <property type="match status" value="1"/>
</dbReference>
<dbReference type="InterPro" id="IPR001789">
    <property type="entry name" value="Sig_transdc_resp-reg_receiver"/>
</dbReference>
<feature type="domain" description="Response regulatory" evidence="8">
    <location>
        <begin position="146"/>
        <end position="262"/>
    </location>
</feature>
<evidence type="ECO:0008006" key="13">
    <source>
        <dbReference type="Google" id="ProtNLM"/>
    </source>
</evidence>
<accession>A0A2V5KE50</accession>
<dbReference type="PROSITE" id="PS50887">
    <property type="entry name" value="GGDEF"/>
    <property type="match status" value="1"/>
</dbReference>